<reference evidence="2" key="1">
    <citation type="submission" date="2024-07" db="EMBL/GenBank/DDBJ databases">
        <title>Identification and characteristics of an arsenic-resistant bacterial isolate, which belongs to a novel species.</title>
        <authorList>
            <person name="Juszczyk A."/>
            <person name="Kowalczyk A."/>
            <person name="Was K."/>
            <person name="Kosowicz W."/>
            <person name="Budzyn A."/>
            <person name="Latowski D."/>
        </authorList>
    </citation>
    <scope>NUCLEOTIDE SEQUENCE</scope>
    <source>
        <strain evidence="2">As8PL</strain>
        <plasmid evidence="2">unnamed</plasmid>
    </source>
</reference>
<sequence>MKKGLLYLIVTAIMLFSFAGTGFASSSSSWSYSSSNNWLVSGGTNSEIQYSGRITPGRNLSSGNRITHRGWIENRMSGCKR</sequence>
<evidence type="ECO:0000313" key="2">
    <source>
        <dbReference type="EMBL" id="XDI35163.1"/>
    </source>
</evidence>
<feature type="signal peptide" evidence="1">
    <location>
        <begin position="1"/>
        <end position="19"/>
    </location>
</feature>
<feature type="chain" id="PRO_5044231316" evidence="1">
    <location>
        <begin position="20"/>
        <end position="81"/>
    </location>
</feature>
<gene>
    <name evidence="2" type="ORF">AB3N04_00120</name>
</gene>
<protein>
    <submittedName>
        <fullName evidence="2">Uncharacterized protein</fullName>
    </submittedName>
</protein>
<accession>A0AB39BN48</accession>
<organism evidence="2">
    <name type="scientific">Alkalihalophilus sp. As8PL</name>
    <dbReference type="NCBI Taxonomy" id="3237103"/>
    <lineage>
        <taxon>Bacteria</taxon>
        <taxon>Bacillati</taxon>
        <taxon>Bacillota</taxon>
        <taxon>Bacilli</taxon>
        <taxon>Bacillales</taxon>
        <taxon>Bacillaceae</taxon>
        <taxon>Alkalihalophilus</taxon>
    </lineage>
</organism>
<name>A0AB39BN48_9BACI</name>
<proteinExistence type="predicted"/>
<dbReference type="EMBL" id="CP162550">
    <property type="protein sequence ID" value="XDI35163.1"/>
    <property type="molecule type" value="Genomic_DNA"/>
</dbReference>
<evidence type="ECO:0000256" key="1">
    <source>
        <dbReference type="SAM" id="SignalP"/>
    </source>
</evidence>
<geneLocation type="plasmid" evidence="2">
    <name>unnamed</name>
</geneLocation>
<keyword evidence="1" id="KW-0732">Signal</keyword>
<keyword evidence="2" id="KW-0614">Plasmid</keyword>
<dbReference type="AlphaFoldDB" id="A0AB39BN48"/>
<dbReference type="RefSeq" id="WP_368502779.1">
    <property type="nucleotide sequence ID" value="NZ_CP162550.1"/>
</dbReference>